<dbReference type="PROSITE" id="PS00160">
    <property type="entry name" value="ALDOLASE_KDPG_KHG_2"/>
    <property type="match status" value="1"/>
</dbReference>
<comment type="catalytic activity">
    <reaction evidence="1">
        <text>2-dehydro-3-deoxy-6-phospho-D-gluconate = D-glyceraldehyde 3-phosphate + pyruvate</text>
        <dbReference type="Rhea" id="RHEA:17089"/>
        <dbReference type="ChEBI" id="CHEBI:15361"/>
        <dbReference type="ChEBI" id="CHEBI:57569"/>
        <dbReference type="ChEBI" id="CHEBI:59776"/>
        <dbReference type="EC" id="4.1.2.14"/>
    </reaction>
</comment>
<comment type="similarity">
    <text evidence="3">Belongs to the KHG/KDPG aldolase family.</text>
</comment>
<dbReference type="PANTHER" id="PTHR30246:SF1">
    <property type="entry name" value="2-DEHYDRO-3-DEOXY-6-PHOSPHOGALACTONATE ALDOLASE-RELATED"/>
    <property type="match status" value="1"/>
</dbReference>
<dbReference type="Proteomes" id="UP000318148">
    <property type="component" value="Unassembled WGS sequence"/>
</dbReference>
<comment type="pathway">
    <text evidence="2">Carbohydrate acid metabolism; 2-dehydro-3-deoxy-D-gluconate degradation; D-glyceraldehyde 3-phosphate and pyruvate from 2-dehydro-3-deoxy-D-gluconate: step 2/2.</text>
</comment>
<sequence>MTSILDGHSIIPVVAIEKVEHAIPLAETLLSGGISVLEVTLRTDAAIESITKIINSVPELIVGSGTVCNEKQFKLSQDIGCKFIVSPGLTPSLLDLARESQQDFMPGISSASEIMLGLEYGFNRFKFFPAEALGGITTLKSLKGPFGNVKFCATGGIGAHNFLNYLSQDNVSAVGGSWMASSELMAANDWLKIEELVKHAVSLQSVSV</sequence>
<dbReference type="Gene3D" id="3.20.20.70">
    <property type="entry name" value="Aldolase class I"/>
    <property type="match status" value="1"/>
</dbReference>
<evidence type="ECO:0000313" key="10">
    <source>
        <dbReference type="Proteomes" id="UP000318148"/>
    </source>
</evidence>
<evidence type="ECO:0000256" key="7">
    <source>
        <dbReference type="ARBA" id="ARBA00023270"/>
    </source>
</evidence>
<evidence type="ECO:0000313" key="9">
    <source>
        <dbReference type="EMBL" id="RZO02998.1"/>
    </source>
</evidence>
<dbReference type="NCBIfam" id="NF004325">
    <property type="entry name" value="PRK05718.1"/>
    <property type="match status" value="1"/>
</dbReference>
<evidence type="ECO:0000256" key="2">
    <source>
        <dbReference type="ARBA" id="ARBA00004736"/>
    </source>
</evidence>
<protein>
    <recommendedName>
        <fullName evidence="5">2-dehydro-3-deoxy-phosphogluconate aldolase</fullName>
        <ecNumber evidence="5">4.1.2.14</ecNumber>
    </recommendedName>
</protein>
<keyword evidence="6" id="KW-0456">Lyase</keyword>
<dbReference type="GO" id="GO:0008675">
    <property type="term" value="F:2-dehydro-3-deoxy-phosphogluconate aldolase activity"/>
    <property type="evidence" value="ECO:0007669"/>
    <property type="project" value="UniProtKB-EC"/>
</dbReference>
<evidence type="ECO:0000256" key="4">
    <source>
        <dbReference type="ARBA" id="ARBA00011233"/>
    </source>
</evidence>
<dbReference type="InterPro" id="IPR031337">
    <property type="entry name" value="KDPG/KHG_AS_1"/>
</dbReference>
<dbReference type="PANTHER" id="PTHR30246">
    <property type="entry name" value="2-KETO-3-DEOXY-6-PHOSPHOGLUCONATE ALDOLASE"/>
    <property type="match status" value="1"/>
</dbReference>
<dbReference type="NCBIfam" id="TIGR01182">
    <property type="entry name" value="eda"/>
    <property type="match status" value="1"/>
</dbReference>
<evidence type="ECO:0000256" key="8">
    <source>
        <dbReference type="ARBA" id="ARBA00023277"/>
    </source>
</evidence>
<dbReference type="AlphaFoldDB" id="A0A520LKP8"/>
<comment type="caution">
    <text evidence="9">The sequence shown here is derived from an EMBL/GenBank/DDBJ whole genome shotgun (WGS) entry which is preliminary data.</text>
</comment>
<dbReference type="PROSITE" id="PS00159">
    <property type="entry name" value="ALDOLASE_KDPG_KHG_1"/>
    <property type="match status" value="1"/>
</dbReference>
<comment type="subunit">
    <text evidence="4">Homotrimer.</text>
</comment>
<dbReference type="InterPro" id="IPR000887">
    <property type="entry name" value="Aldlse_KDPG_KHG"/>
</dbReference>
<organism evidence="9 10">
    <name type="scientific">SAR92 clade bacterium</name>
    <dbReference type="NCBI Taxonomy" id="2315479"/>
    <lineage>
        <taxon>Bacteria</taxon>
        <taxon>Pseudomonadati</taxon>
        <taxon>Pseudomonadota</taxon>
        <taxon>Gammaproteobacteria</taxon>
        <taxon>Cellvibrionales</taxon>
        <taxon>Porticoccaceae</taxon>
        <taxon>SAR92 clade</taxon>
    </lineage>
</organism>
<keyword evidence="7" id="KW-0704">Schiff base</keyword>
<evidence type="ECO:0000256" key="3">
    <source>
        <dbReference type="ARBA" id="ARBA00006906"/>
    </source>
</evidence>
<dbReference type="InterPro" id="IPR031338">
    <property type="entry name" value="KDPG/KHG_AS_2"/>
</dbReference>
<dbReference type="Pfam" id="PF01081">
    <property type="entry name" value="Aldolase"/>
    <property type="match status" value="1"/>
</dbReference>
<dbReference type="CDD" id="cd00452">
    <property type="entry name" value="KDPG_aldolase"/>
    <property type="match status" value="1"/>
</dbReference>
<evidence type="ECO:0000256" key="6">
    <source>
        <dbReference type="ARBA" id="ARBA00023239"/>
    </source>
</evidence>
<dbReference type="SUPFAM" id="SSF51569">
    <property type="entry name" value="Aldolase"/>
    <property type="match status" value="1"/>
</dbReference>
<proteinExistence type="inferred from homology"/>
<evidence type="ECO:0000256" key="5">
    <source>
        <dbReference type="ARBA" id="ARBA00013063"/>
    </source>
</evidence>
<reference evidence="9 10" key="1">
    <citation type="submission" date="2019-02" db="EMBL/GenBank/DDBJ databases">
        <title>Prokaryotic population dynamics and viral predation in marine succession experiment using metagenomics: the confinement effect.</title>
        <authorList>
            <person name="Haro-Moreno J.M."/>
            <person name="Rodriguez-Valera F."/>
            <person name="Lopez-Perez M."/>
        </authorList>
    </citation>
    <scope>NUCLEOTIDE SEQUENCE [LARGE SCALE GENOMIC DNA]</scope>
    <source>
        <strain evidence="9">MED-G169</strain>
    </source>
</reference>
<dbReference type="EMBL" id="SHBO01000071">
    <property type="protein sequence ID" value="RZO02998.1"/>
    <property type="molecule type" value="Genomic_DNA"/>
</dbReference>
<dbReference type="EC" id="4.1.2.14" evidence="5"/>
<evidence type="ECO:0000256" key="1">
    <source>
        <dbReference type="ARBA" id="ARBA00000654"/>
    </source>
</evidence>
<dbReference type="InterPro" id="IPR013785">
    <property type="entry name" value="Aldolase_TIM"/>
</dbReference>
<accession>A0A520LKP8</accession>
<gene>
    <name evidence="9" type="ORF">EVB02_04355</name>
</gene>
<keyword evidence="8" id="KW-0119">Carbohydrate metabolism</keyword>
<name>A0A520LKP8_9GAMM</name>